<dbReference type="PANTHER" id="PTHR43489">
    <property type="entry name" value="ISOMERASE"/>
    <property type="match status" value="1"/>
</dbReference>
<proteinExistence type="inferred from homology"/>
<dbReference type="GO" id="GO:0008903">
    <property type="term" value="F:hydroxypyruvate isomerase activity"/>
    <property type="evidence" value="ECO:0007669"/>
    <property type="project" value="TreeGrafter"/>
</dbReference>
<evidence type="ECO:0000313" key="5">
    <source>
        <dbReference type="EMBL" id="KQB00996.1"/>
    </source>
</evidence>
<dbReference type="EMBL" id="LBGP01000013">
    <property type="protein sequence ID" value="KQB00996.1"/>
    <property type="molecule type" value="Genomic_DNA"/>
</dbReference>
<dbReference type="InterPro" id="IPR013022">
    <property type="entry name" value="Xyl_isomerase-like_TIM-brl"/>
</dbReference>
<comment type="caution">
    <text evidence="5">The sequence shown here is derived from an EMBL/GenBank/DDBJ whole genome shotgun (WGS) entry which is preliminary data.</text>
</comment>
<dbReference type="InterPro" id="IPR050417">
    <property type="entry name" value="Sugar_Epim/Isomerase"/>
</dbReference>
<dbReference type="GO" id="GO:0046487">
    <property type="term" value="P:glyoxylate metabolic process"/>
    <property type="evidence" value="ECO:0007669"/>
    <property type="project" value="TreeGrafter"/>
</dbReference>
<feature type="active site" description="Proton donor/acceptor" evidence="3">
    <location>
        <position position="240"/>
    </location>
</feature>
<keyword evidence="5" id="KW-0670">Pyruvate</keyword>
<gene>
    <name evidence="5" type="ORF">XV92_10530</name>
</gene>
<evidence type="ECO:0000313" key="6">
    <source>
        <dbReference type="Proteomes" id="UP000050491"/>
    </source>
</evidence>
<dbReference type="InterPro" id="IPR026040">
    <property type="entry name" value="HyI-like"/>
</dbReference>
<dbReference type="FunFam" id="3.20.20.150:FF:000007">
    <property type="entry name" value="Hydroxypyruvate isomerase"/>
    <property type="match status" value="1"/>
</dbReference>
<dbReference type="AlphaFoldDB" id="A0A0Q0UBU5"/>
<evidence type="ECO:0000256" key="1">
    <source>
        <dbReference type="ARBA" id="ARBA00023235"/>
    </source>
</evidence>
<dbReference type="Proteomes" id="UP000050491">
    <property type="component" value="Unassembled WGS sequence"/>
</dbReference>
<dbReference type="PANTHER" id="PTHR43489:SF6">
    <property type="entry name" value="HYDROXYPYRUVATE ISOMERASE-RELATED"/>
    <property type="match status" value="1"/>
</dbReference>
<comment type="similarity">
    <text evidence="2">Belongs to the hyi family.</text>
</comment>
<evidence type="ECO:0000256" key="2">
    <source>
        <dbReference type="PIRNR" id="PIRNR006241"/>
    </source>
</evidence>
<dbReference type="InterPro" id="IPR036237">
    <property type="entry name" value="Xyl_isomerase-like_sf"/>
</dbReference>
<protein>
    <submittedName>
        <fullName evidence="5">Hydroxypyruvate isomerase</fullName>
    </submittedName>
</protein>
<reference evidence="5 6" key="1">
    <citation type="journal article" date="2015" name="Genome Biol. Evol.">
        <title>The Dynamics of Genetic Interactions between Vibrio metoecus and Vibrio cholerae, Two Close Relatives Co-Occurring in the Environment.</title>
        <authorList>
            <person name="Orata F.D."/>
            <person name="Kirchberger P.C."/>
            <person name="Meheust R."/>
            <person name="Barlow E.J."/>
            <person name="Tarr C.L."/>
            <person name="Boucher Y."/>
        </authorList>
    </citation>
    <scope>NUCLEOTIDE SEQUENCE [LARGE SCALE GENOMIC DNA]</scope>
    <source>
        <strain evidence="5 6">YB5B04</strain>
    </source>
</reference>
<dbReference type="Pfam" id="PF01261">
    <property type="entry name" value="AP_endonuc_2"/>
    <property type="match status" value="1"/>
</dbReference>
<accession>A0A0Q0UBU5</accession>
<dbReference type="RefSeq" id="WP_001051321.1">
    <property type="nucleotide sequence ID" value="NZ_LBGP01000013.1"/>
</dbReference>
<dbReference type="NCBIfam" id="NF043033">
    <property type="entry name" value="OxoTetrIsom"/>
    <property type="match status" value="1"/>
</dbReference>
<dbReference type="Gene3D" id="3.20.20.150">
    <property type="entry name" value="Divalent-metal-dependent TIM barrel enzymes"/>
    <property type="match status" value="1"/>
</dbReference>
<name>A0A0Q0UBU5_VIBMT</name>
<evidence type="ECO:0000259" key="4">
    <source>
        <dbReference type="Pfam" id="PF01261"/>
    </source>
</evidence>
<dbReference type="PATRIC" id="fig|1481663.12.peg.878"/>
<dbReference type="PIRSF" id="PIRSF006241">
    <property type="entry name" value="HyI"/>
    <property type="match status" value="1"/>
</dbReference>
<feature type="active site" description="Proton donor/acceptor" evidence="3">
    <location>
        <position position="143"/>
    </location>
</feature>
<keyword evidence="1 2" id="KW-0413">Isomerase</keyword>
<sequence length="258" mass="29239">MAKFAANLTMLFNEVSFLERFEQAHRAGFKAIEFLFPYAFEPQLLAAKLEQYGFEQALFNMPPGDWDAGEKGFAALPGREQEFKQSVATALMYAKALNCKKVHAMSGIINPAYSMQQHIDTFIANIRYAADTFAEHGIDVLIEPLNTRDVPNYFVAHQRRAVELIQMVDRPNVKLQLDLYHAQIMDGDLDVLIRDLAPFTGHIQIASVPHRNEPAGGEINYPYLFDVLDDSGYDGWIGCEYKPKTTTEQGLAWVRPYL</sequence>
<organism evidence="5 6">
    <name type="scientific">Vibrio metoecus</name>
    <dbReference type="NCBI Taxonomy" id="1481663"/>
    <lineage>
        <taxon>Bacteria</taxon>
        <taxon>Pseudomonadati</taxon>
        <taxon>Pseudomonadota</taxon>
        <taxon>Gammaproteobacteria</taxon>
        <taxon>Vibrionales</taxon>
        <taxon>Vibrionaceae</taxon>
        <taxon>Vibrio</taxon>
    </lineage>
</organism>
<dbReference type="OrthoDB" id="9786584at2"/>
<dbReference type="InterPro" id="IPR053398">
    <property type="entry name" value="HPT_OtnI_isomerases"/>
</dbReference>
<evidence type="ECO:0000256" key="3">
    <source>
        <dbReference type="PIRSR" id="PIRSR006241-50"/>
    </source>
</evidence>
<feature type="domain" description="Xylose isomerase-like TIM barrel" evidence="4">
    <location>
        <begin position="21"/>
        <end position="256"/>
    </location>
</feature>
<dbReference type="SUPFAM" id="SSF51658">
    <property type="entry name" value="Xylose isomerase-like"/>
    <property type="match status" value="1"/>
</dbReference>